<proteinExistence type="predicted"/>
<dbReference type="Proteomes" id="UP001500841">
    <property type="component" value="Unassembled WGS sequence"/>
</dbReference>
<evidence type="ECO:0000256" key="1">
    <source>
        <dbReference type="SAM" id="SignalP"/>
    </source>
</evidence>
<feature type="domain" description="DUF4983" evidence="2">
    <location>
        <begin position="522"/>
        <end position="615"/>
    </location>
</feature>
<dbReference type="EMBL" id="BAABCV010000017">
    <property type="protein sequence ID" value="GAA4105353.1"/>
    <property type="molecule type" value="Genomic_DNA"/>
</dbReference>
<keyword evidence="4" id="KW-1185">Reference proteome</keyword>
<evidence type="ECO:0000313" key="4">
    <source>
        <dbReference type="Proteomes" id="UP001500841"/>
    </source>
</evidence>
<dbReference type="PROSITE" id="PS51257">
    <property type="entry name" value="PROKAR_LIPOPROTEIN"/>
    <property type="match status" value="1"/>
</dbReference>
<accession>A0ABP7X5N5</accession>
<protein>
    <recommendedName>
        <fullName evidence="2">DUF4983 domain-containing protein</fullName>
    </recommendedName>
</protein>
<dbReference type="InterPro" id="IPR017850">
    <property type="entry name" value="Alkaline_phosphatase_core_sf"/>
</dbReference>
<dbReference type="Gene3D" id="3.40.720.10">
    <property type="entry name" value="Alkaline Phosphatase, subunit A"/>
    <property type="match status" value="1"/>
</dbReference>
<dbReference type="SUPFAM" id="SSF53649">
    <property type="entry name" value="Alkaline phosphatase-like"/>
    <property type="match status" value="1"/>
</dbReference>
<feature type="chain" id="PRO_5047284465" description="DUF4983 domain-containing protein" evidence="1">
    <location>
        <begin position="24"/>
        <end position="617"/>
    </location>
</feature>
<dbReference type="RefSeq" id="WP_345107389.1">
    <property type="nucleotide sequence ID" value="NZ_BAABCV010000017.1"/>
</dbReference>
<name>A0ABP7X5N5_9SPHI</name>
<reference evidence="4" key="1">
    <citation type="journal article" date="2019" name="Int. J. Syst. Evol. Microbiol.">
        <title>The Global Catalogue of Microorganisms (GCM) 10K type strain sequencing project: providing services to taxonomists for standard genome sequencing and annotation.</title>
        <authorList>
            <consortium name="The Broad Institute Genomics Platform"/>
            <consortium name="The Broad Institute Genome Sequencing Center for Infectious Disease"/>
            <person name="Wu L."/>
            <person name="Ma J."/>
        </authorList>
    </citation>
    <scope>NUCLEOTIDE SEQUENCE [LARGE SCALE GENOMIC DNA]</scope>
    <source>
        <strain evidence="4">JCM 17085</strain>
    </source>
</reference>
<evidence type="ECO:0000259" key="2">
    <source>
        <dbReference type="Pfam" id="PF16356"/>
    </source>
</evidence>
<sequence>MKNFKTKLFGASLFLLAFASSCKHDYGKMVPPLKPDTAKVVYKTPKVLYIIADGARGVSVRDANIPNLKSLLPHAIYSWTSLSDTIQTDASNWADMITGVKKEKHNVLTEDFAGNALASYPPIFQRIKSVRPNFRTAVFSASAAFKNNLSTGAAVSEGFSSDDALKSRMVDFLKTDTAQVVVGEFAGIEAAGKAVGFDNQYPAYKAAIETFDTQVGAILTAIKSRPTYGKENWMIIVTSNRGGAYTIPLAEDDRTIFSNANSNTFTIIAADTYNQTFLAKPFLGNQYAGKAIRFIGDPQKGIGQVSPAKSTFFNFGDTSGFTISVKVKKHKNPINVSRGDYYYQWPAFVGKKGTSLTNSTPATGWGNDNGPGWDFALFQNGWRFFLSGVGSFKGGKEMAGLNFTGDTWHDLTAVVERKPDGSKVVRVYTDGVMAFGNNNGSGAITTGPYSTTPYTLATTGTDVNLDNASPLRIGYVPGQMDGDNTLHTFGKIDVELKELKIFKTAIPDAIVKEYACDQSIDQSHPYYAYLIGYWPMDEGSGTTIADKGPLAADFTLSQAQAGGYSWQTFSDLICSPVSSNLALLVPKNSDIPTQILSWLNIPRQSAWGLDGKVWITN</sequence>
<gene>
    <name evidence="3" type="ORF">GCM10022392_34010</name>
</gene>
<dbReference type="InterPro" id="IPR013320">
    <property type="entry name" value="ConA-like_dom_sf"/>
</dbReference>
<dbReference type="InterPro" id="IPR032309">
    <property type="entry name" value="DUF4983"/>
</dbReference>
<organism evidence="3 4">
    <name type="scientific">Mucilaginibacter panaciglaebae</name>
    <dbReference type="NCBI Taxonomy" id="502331"/>
    <lineage>
        <taxon>Bacteria</taxon>
        <taxon>Pseudomonadati</taxon>
        <taxon>Bacteroidota</taxon>
        <taxon>Sphingobacteriia</taxon>
        <taxon>Sphingobacteriales</taxon>
        <taxon>Sphingobacteriaceae</taxon>
        <taxon>Mucilaginibacter</taxon>
    </lineage>
</organism>
<evidence type="ECO:0000313" key="3">
    <source>
        <dbReference type="EMBL" id="GAA4105353.1"/>
    </source>
</evidence>
<dbReference type="Pfam" id="PF16356">
    <property type="entry name" value="DUF4983"/>
    <property type="match status" value="1"/>
</dbReference>
<keyword evidence="1" id="KW-0732">Signal</keyword>
<feature type="signal peptide" evidence="1">
    <location>
        <begin position="1"/>
        <end position="23"/>
    </location>
</feature>
<dbReference type="SUPFAM" id="SSF49899">
    <property type="entry name" value="Concanavalin A-like lectins/glucanases"/>
    <property type="match status" value="1"/>
</dbReference>
<comment type="caution">
    <text evidence="3">The sequence shown here is derived from an EMBL/GenBank/DDBJ whole genome shotgun (WGS) entry which is preliminary data.</text>
</comment>